<feature type="signal peptide" evidence="1">
    <location>
        <begin position="1"/>
        <end position="19"/>
    </location>
</feature>
<keyword evidence="1" id="KW-0732">Signal</keyword>
<dbReference type="Proteomes" id="UP000504637">
    <property type="component" value="Unplaced"/>
</dbReference>
<dbReference type="GeneID" id="54357604"/>
<dbReference type="RefSeq" id="XP_033459023.1">
    <property type="nucleotide sequence ID" value="XM_033599805.1"/>
</dbReference>
<reference evidence="3" key="3">
    <citation type="submission" date="2025-08" db="UniProtKB">
        <authorList>
            <consortium name="RefSeq"/>
        </authorList>
    </citation>
    <scope>IDENTIFICATION</scope>
    <source>
        <strain evidence="3">CBS 342.82</strain>
    </source>
</reference>
<reference evidence="3" key="2">
    <citation type="submission" date="2020-04" db="EMBL/GenBank/DDBJ databases">
        <authorList>
            <consortium name="NCBI Genome Project"/>
        </authorList>
    </citation>
    <scope>NUCLEOTIDE SEQUENCE</scope>
    <source>
        <strain evidence="3">CBS 342.82</strain>
    </source>
</reference>
<feature type="chain" id="PRO_5026733345" evidence="1">
    <location>
        <begin position="20"/>
        <end position="128"/>
    </location>
</feature>
<protein>
    <submittedName>
        <fullName evidence="3">Uncharacterized protein</fullName>
    </submittedName>
</protein>
<evidence type="ECO:0000313" key="3">
    <source>
        <dbReference type="RefSeq" id="XP_033459023.1"/>
    </source>
</evidence>
<dbReference type="OrthoDB" id="4670611at2759"/>
<evidence type="ECO:0000256" key="1">
    <source>
        <dbReference type="SAM" id="SignalP"/>
    </source>
</evidence>
<organism evidence="3">
    <name type="scientific">Dissoconium aciculare CBS 342.82</name>
    <dbReference type="NCBI Taxonomy" id="1314786"/>
    <lineage>
        <taxon>Eukaryota</taxon>
        <taxon>Fungi</taxon>
        <taxon>Dikarya</taxon>
        <taxon>Ascomycota</taxon>
        <taxon>Pezizomycotina</taxon>
        <taxon>Dothideomycetes</taxon>
        <taxon>Dothideomycetidae</taxon>
        <taxon>Mycosphaerellales</taxon>
        <taxon>Dissoconiaceae</taxon>
        <taxon>Dissoconium</taxon>
    </lineage>
</organism>
<accession>A0A6J3M538</accession>
<evidence type="ECO:0000313" key="2">
    <source>
        <dbReference type="Proteomes" id="UP000504637"/>
    </source>
</evidence>
<dbReference type="AlphaFoldDB" id="A0A6J3M538"/>
<reference evidence="3" key="1">
    <citation type="submission" date="2020-01" db="EMBL/GenBank/DDBJ databases">
        <authorList>
            <consortium name="DOE Joint Genome Institute"/>
            <person name="Haridas S."/>
            <person name="Albert R."/>
            <person name="Binder M."/>
            <person name="Bloem J."/>
            <person name="Labutti K."/>
            <person name="Salamov A."/>
            <person name="Andreopoulos B."/>
            <person name="Baker S.E."/>
            <person name="Barry K."/>
            <person name="Bills G."/>
            <person name="Bluhm B.H."/>
            <person name="Cannon C."/>
            <person name="Castanera R."/>
            <person name="Culley D.E."/>
            <person name="Daum C."/>
            <person name="Ezra D."/>
            <person name="Gonzalez J.B."/>
            <person name="Henrissat B."/>
            <person name="Kuo A."/>
            <person name="Liang C."/>
            <person name="Lipzen A."/>
            <person name="Lutzoni F."/>
            <person name="Magnuson J."/>
            <person name="Mondo S."/>
            <person name="Nolan M."/>
            <person name="Ohm R."/>
            <person name="Pangilinan J."/>
            <person name="Park H.-J."/>
            <person name="Ramirez L."/>
            <person name="Alfaro M."/>
            <person name="Sun H."/>
            <person name="Tritt A."/>
            <person name="Yoshinaga Y."/>
            <person name="Zwiers L.-H."/>
            <person name="Turgeon B.G."/>
            <person name="Goodwin S.B."/>
            <person name="Spatafora J.W."/>
            <person name="Crous P.W."/>
            <person name="Grigoriev I.V."/>
        </authorList>
    </citation>
    <scope>NUCLEOTIDE SEQUENCE</scope>
    <source>
        <strain evidence="3">CBS 342.82</strain>
    </source>
</reference>
<keyword evidence="2" id="KW-1185">Reference proteome</keyword>
<sequence>MHITTVIAVALGIATSVTAAPVLSPRNTVIYATFYDDNACTQNPGEAVSCNNPGCLNENGRHSIYFQKASTDNIYNLVFSPSPNCPCQNHCETAIVGLKYLPRCESLDGKPNAESFRFIQGRCDADNC</sequence>
<proteinExistence type="predicted"/>
<gene>
    <name evidence="3" type="ORF">K489DRAFT_229899</name>
</gene>
<name>A0A6J3M538_9PEZI</name>